<dbReference type="Gene3D" id="3.20.20.60">
    <property type="entry name" value="Phosphoenolpyruvate-binding domains"/>
    <property type="match status" value="1"/>
</dbReference>
<evidence type="ECO:0000256" key="2">
    <source>
        <dbReference type="ARBA" id="ARBA00008676"/>
    </source>
</evidence>
<feature type="active site" description="Proton acceptor" evidence="7 8">
    <location>
        <position position="231"/>
    </location>
</feature>
<name>A0A7T0LMF4_9ACTO</name>
<keyword evidence="7" id="KW-0963">Cytoplasm</keyword>
<comment type="subunit">
    <text evidence="3 7">Homodecamer; pentamer of dimers.</text>
</comment>
<gene>
    <name evidence="7 12" type="primary">panB</name>
    <name evidence="12" type="ORF">ID810_05660</name>
</gene>
<dbReference type="InterPro" id="IPR040442">
    <property type="entry name" value="Pyrv_kinase-like_dom_sf"/>
</dbReference>
<dbReference type="InterPro" id="IPR003700">
    <property type="entry name" value="Pantoate_hydroxy_MeTrfase"/>
</dbReference>
<evidence type="ECO:0000256" key="6">
    <source>
        <dbReference type="ARBA" id="ARBA00056497"/>
    </source>
</evidence>
<dbReference type="GO" id="GO:0032259">
    <property type="term" value="P:methylation"/>
    <property type="evidence" value="ECO:0007669"/>
    <property type="project" value="UniProtKB-KW"/>
</dbReference>
<evidence type="ECO:0000256" key="7">
    <source>
        <dbReference type="HAMAP-Rule" id="MF_00156"/>
    </source>
</evidence>
<sequence>MTCPAGSSPESQKSSSAAAEAGAPYGSAVPGGPTASSAPAPTATDTQAPPRRVRVHHLAQWRQEGRQQVWLTAYDALTARILDEAGTDVLLVGDSVGNVVLGYDSTLPVELDEMVVATRSVARAVRRALVVADLPFGSYEAGPGQALASAVRLVKVGANAVKLEGGRQRADAVRMLTQAGIPVVAHVGFTPQSVNKLGGFRVQGRGEAAAEAMIEDVRLLAEAGAVAVVLEMVPEPVAARVTEASPVPTIGIGAGARCDGQVLVWSDMAGMTDWTPRFARRFGEVGQALREAAQDYGEAVRSAAFPTAEHWFDS</sequence>
<dbReference type="GO" id="GO:0015940">
    <property type="term" value="P:pantothenate biosynthetic process"/>
    <property type="evidence" value="ECO:0007669"/>
    <property type="project" value="UniProtKB-UniRule"/>
</dbReference>
<comment type="catalytic activity">
    <reaction evidence="7">
        <text>(6R)-5,10-methylene-5,6,7,8-tetrahydrofolate + 3-methyl-2-oxobutanoate + H2O = 2-dehydropantoate + (6S)-5,6,7,8-tetrahydrofolate</text>
        <dbReference type="Rhea" id="RHEA:11824"/>
        <dbReference type="ChEBI" id="CHEBI:11561"/>
        <dbReference type="ChEBI" id="CHEBI:11851"/>
        <dbReference type="ChEBI" id="CHEBI:15377"/>
        <dbReference type="ChEBI" id="CHEBI:15636"/>
        <dbReference type="ChEBI" id="CHEBI:57453"/>
        <dbReference type="EC" id="2.1.2.11"/>
    </reaction>
</comment>
<evidence type="ECO:0000313" key="12">
    <source>
        <dbReference type="EMBL" id="QPL06375.1"/>
    </source>
</evidence>
<dbReference type="InterPro" id="IPR015813">
    <property type="entry name" value="Pyrv/PenolPyrv_kinase-like_dom"/>
</dbReference>
<dbReference type="GO" id="GO:0005737">
    <property type="term" value="C:cytoplasm"/>
    <property type="evidence" value="ECO:0007669"/>
    <property type="project" value="UniProtKB-SubCell"/>
</dbReference>
<protein>
    <recommendedName>
        <fullName evidence="7">3-methyl-2-oxobutanoate hydroxymethyltransferase</fullName>
        <ecNumber evidence="7">2.1.2.11</ecNumber>
    </recommendedName>
    <alternativeName>
        <fullName evidence="7">Ketopantoate hydroxymethyltransferase</fullName>
        <shortName evidence="7">KPHMT</shortName>
    </alternativeName>
</protein>
<keyword evidence="12" id="KW-0489">Methyltransferase</keyword>
<feature type="binding site" evidence="7 10">
    <location>
        <position position="164"/>
    </location>
    <ligand>
        <name>Mg(2+)</name>
        <dbReference type="ChEBI" id="CHEBI:18420"/>
    </ligand>
</feature>
<keyword evidence="5 7" id="KW-0808">Transferase</keyword>
<organism evidence="12 13">
    <name type="scientific">Actinomyces respiraculi</name>
    <dbReference type="NCBI Taxonomy" id="2744574"/>
    <lineage>
        <taxon>Bacteria</taxon>
        <taxon>Bacillati</taxon>
        <taxon>Actinomycetota</taxon>
        <taxon>Actinomycetes</taxon>
        <taxon>Actinomycetales</taxon>
        <taxon>Actinomycetaceae</taxon>
        <taxon>Actinomyces</taxon>
    </lineage>
</organism>
<dbReference type="EMBL" id="CP063989">
    <property type="protein sequence ID" value="QPL06375.1"/>
    <property type="molecule type" value="Genomic_DNA"/>
</dbReference>
<evidence type="ECO:0000256" key="5">
    <source>
        <dbReference type="ARBA" id="ARBA00022679"/>
    </source>
</evidence>
<evidence type="ECO:0000256" key="9">
    <source>
        <dbReference type="PIRSR" id="PIRSR000388-2"/>
    </source>
</evidence>
<feature type="binding site" evidence="7 10">
    <location>
        <position position="94"/>
    </location>
    <ligand>
        <name>Mg(2+)</name>
        <dbReference type="ChEBI" id="CHEBI:18420"/>
    </ligand>
</feature>
<keyword evidence="13" id="KW-1185">Reference proteome</keyword>
<evidence type="ECO:0000256" key="1">
    <source>
        <dbReference type="ARBA" id="ARBA00005033"/>
    </source>
</evidence>
<accession>A0A7T0LMF4</accession>
<comment type="function">
    <text evidence="6 7">Catalyzes the reversible reaction in which hydroxymethyl group from 5,10-methylenetetrahydrofolate is transferred onto alpha-ketoisovalerate to form ketopantoate.</text>
</comment>
<comment type="pathway">
    <text evidence="1 7">Cofactor biosynthesis; (R)-pantothenate biosynthesis; (R)-pantoate from 3-methyl-2-oxobutanoate: step 1/2.</text>
</comment>
<keyword evidence="4 7" id="KW-0566">Pantothenate biosynthesis</keyword>
<dbReference type="GO" id="GO:0000287">
    <property type="term" value="F:magnesium ion binding"/>
    <property type="evidence" value="ECO:0007669"/>
    <property type="project" value="TreeGrafter"/>
</dbReference>
<comment type="similarity">
    <text evidence="2 7">Belongs to the PanB family.</text>
</comment>
<dbReference type="Pfam" id="PF02548">
    <property type="entry name" value="Pantoate_transf"/>
    <property type="match status" value="1"/>
</dbReference>
<feature type="binding site" evidence="7 10">
    <location>
        <position position="133"/>
    </location>
    <ligand>
        <name>Mg(2+)</name>
        <dbReference type="ChEBI" id="CHEBI:18420"/>
    </ligand>
</feature>
<dbReference type="PIRSF" id="PIRSF000388">
    <property type="entry name" value="Pantoate_hydroxy_MeTrfase"/>
    <property type="match status" value="1"/>
</dbReference>
<feature type="region of interest" description="Disordered" evidence="11">
    <location>
        <begin position="1"/>
        <end position="51"/>
    </location>
</feature>
<dbReference type="SUPFAM" id="SSF51621">
    <property type="entry name" value="Phosphoenolpyruvate/pyruvate domain"/>
    <property type="match status" value="1"/>
</dbReference>
<dbReference type="FunFam" id="3.20.20.60:FF:000003">
    <property type="entry name" value="3-methyl-2-oxobutanoate hydroxymethyltransferase"/>
    <property type="match status" value="1"/>
</dbReference>
<proteinExistence type="inferred from homology"/>
<dbReference type="NCBIfam" id="NF001452">
    <property type="entry name" value="PRK00311.1"/>
    <property type="match status" value="1"/>
</dbReference>
<keyword evidence="7 10" id="KW-0460">Magnesium</keyword>
<dbReference type="UniPathway" id="UPA00028">
    <property type="reaction ID" value="UER00003"/>
</dbReference>
<dbReference type="AlphaFoldDB" id="A0A7T0LMF4"/>
<comment type="cofactor">
    <cofactor evidence="7 10">
        <name>Mg(2+)</name>
        <dbReference type="ChEBI" id="CHEBI:18420"/>
    </cofactor>
    <text evidence="7 10">Binds 1 Mg(2+) ion per subunit.</text>
</comment>
<dbReference type="GO" id="GO:0008168">
    <property type="term" value="F:methyltransferase activity"/>
    <property type="evidence" value="ECO:0007669"/>
    <property type="project" value="UniProtKB-KW"/>
</dbReference>
<feature type="compositionally biased region" description="Low complexity" evidence="11">
    <location>
        <begin position="1"/>
        <end position="50"/>
    </location>
</feature>
<dbReference type="GO" id="GO:0003864">
    <property type="term" value="F:3-methyl-2-oxobutanoate hydroxymethyltransferase activity"/>
    <property type="evidence" value="ECO:0007669"/>
    <property type="project" value="UniProtKB-UniRule"/>
</dbReference>
<dbReference type="EC" id="2.1.2.11" evidence="7"/>
<feature type="binding site" evidence="7 9">
    <location>
        <begin position="94"/>
        <end position="95"/>
    </location>
    <ligand>
        <name>3-methyl-2-oxobutanoate</name>
        <dbReference type="ChEBI" id="CHEBI:11851"/>
    </ligand>
</feature>
<dbReference type="CDD" id="cd06557">
    <property type="entry name" value="KPHMT-like"/>
    <property type="match status" value="1"/>
</dbReference>
<dbReference type="NCBIfam" id="TIGR00222">
    <property type="entry name" value="panB"/>
    <property type="match status" value="1"/>
</dbReference>
<feature type="binding site" evidence="7 9">
    <location>
        <position position="133"/>
    </location>
    <ligand>
        <name>3-methyl-2-oxobutanoate</name>
        <dbReference type="ChEBI" id="CHEBI:11851"/>
    </ligand>
</feature>
<dbReference type="PANTHER" id="PTHR20881:SF0">
    <property type="entry name" value="3-METHYL-2-OXOBUTANOATE HYDROXYMETHYLTRANSFERASE"/>
    <property type="match status" value="1"/>
</dbReference>
<evidence type="ECO:0000256" key="10">
    <source>
        <dbReference type="PIRSR" id="PIRSR000388-3"/>
    </source>
</evidence>
<evidence type="ECO:0000256" key="3">
    <source>
        <dbReference type="ARBA" id="ARBA00011424"/>
    </source>
</evidence>
<dbReference type="PANTHER" id="PTHR20881">
    <property type="entry name" value="3-METHYL-2-OXOBUTANOATE HYDROXYMETHYLTRANSFERASE"/>
    <property type="match status" value="1"/>
</dbReference>
<comment type="subcellular location">
    <subcellularLocation>
        <location evidence="7">Cytoplasm</location>
    </subcellularLocation>
</comment>
<reference evidence="12 13" key="1">
    <citation type="submission" date="2020-11" db="EMBL/GenBank/DDBJ databases">
        <title>Actinomyces sp. ZJ750.</title>
        <authorList>
            <person name="Zhou J."/>
        </authorList>
    </citation>
    <scope>NUCLEOTIDE SEQUENCE [LARGE SCALE GENOMIC DNA]</scope>
    <source>
        <strain evidence="12 13">ZJ750</strain>
    </source>
</reference>
<dbReference type="HAMAP" id="MF_00156">
    <property type="entry name" value="PanB"/>
    <property type="match status" value="1"/>
</dbReference>
<dbReference type="Proteomes" id="UP000594637">
    <property type="component" value="Chromosome"/>
</dbReference>
<evidence type="ECO:0000256" key="4">
    <source>
        <dbReference type="ARBA" id="ARBA00022655"/>
    </source>
</evidence>
<dbReference type="KEGG" id="arep:ID810_05660"/>
<feature type="binding site" evidence="7 9">
    <location>
        <position position="162"/>
    </location>
    <ligand>
        <name>3-methyl-2-oxobutanoate</name>
        <dbReference type="ChEBI" id="CHEBI:11851"/>
    </ligand>
</feature>
<evidence type="ECO:0000256" key="11">
    <source>
        <dbReference type="SAM" id="MobiDB-lite"/>
    </source>
</evidence>
<keyword evidence="7 10" id="KW-0479">Metal-binding</keyword>
<evidence type="ECO:0000313" key="13">
    <source>
        <dbReference type="Proteomes" id="UP000594637"/>
    </source>
</evidence>
<evidence type="ECO:0000256" key="8">
    <source>
        <dbReference type="PIRSR" id="PIRSR000388-1"/>
    </source>
</evidence>